<proteinExistence type="predicted"/>
<dbReference type="PRINTS" id="PR00344">
    <property type="entry name" value="BCTRLSENSOR"/>
</dbReference>
<name>A0A0S4VC82_RALSL</name>
<dbReference type="Gene3D" id="3.30.565.10">
    <property type="entry name" value="Histidine kinase-like ATPase, C-terminal domain"/>
    <property type="match status" value="1"/>
</dbReference>
<dbReference type="CDD" id="cd22249">
    <property type="entry name" value="UDM1_RNF168_RNF169-like"/>
    <property type="match status" value="1"/>
</dbReference>
<reference evidence="8" key="1">
    <citation type="submission" date="2015-10" db="EMBL/GenBank/DDBJ databases">
        <authorList>
            <person name="Gilbert D.G."/>
        </authorList>
    </citation>
    <scope>NUCLEOTIDE SEQUENCE</scope>
    <source>
        <strain evidence="8">Phyl III-seqv23</strain>
    </source>
</reference>
<feature type="transmembrane region" description="Helical" evidence="4">
    <location>
        <begin position="215"/>
        <end position="235"/>
    </location>
</feature>
<feature type="domain" description="MHYT" evidence="7">
    <location>
        <begin position="5"/>
        <end position="200"/>
    </location>
</feature>
<sequence length="589" mass="64032">MYGAYNVPLVSLSLVIATLASYTALDLAGLISVLENPKLRHAWLAAGAAAMGIGIWSMHFVGMLAFSLPIPLGYDFHITAASLAIAILISYFALRVVTRARLTLTRLMAGGTLMGFGIVGMHYTGMAAMRMQPGIRYDPALFIGSVVIAIVASGAALSIAHALSAAGRRHLVIKRIAAAAIMGGAITGMHYTGMAAAHFAPDAICGAANGINSQWLATTIAMFTLGILTMTLMVSRFDARATVLREMADTLEAQVRDRTRKLEGTLREYERTTDMLELTRRKMEQEIEERKQAQGRLELEKEEQRRLIHQLEEAHVQLLQSEKLASIGQLAAGVAHEINNPISFVNANLNMLKAWVRNLLQVISAYEQTAGRLDAKTCADLAAARQSADLDYVRGDILMLIDESIDGALRVRRIVQDLRDFSRPGSEEWEFADLHAGLESTLNVVHNEIKYKAKVLRAYSELPLVECIPSQLNQVFMNLLVNAAQAIPEQGVITIRTGCGNDWVSVEISDDGIGMSPEVVGRIFDPFFTTKSVGQGTGLGLSVSHSIVQRHQGRIDVVTRPGQGTTFAIALPVRRRQGEAALEVASYSA</sequence>
<keyword evidence="4" id="KW-0812">Transmembrane</keyword>
<accession>A0A0S4VC82</accession>
<dbReference type="Pfam" id="PF02518">
    <property type="entry name" value="HATPase_c"/>
    <property type="match status" value="1"/>
</dbReference>
<dbReference type="GO" id="GO:0000155">
    <property type="term" value="F:phosphorelay sensor kinase activity"/>
    <property type="evidence" value="ECO:0007669"/>
    <property type="project" value="InterPro"/>
</dbReference>
<dbReference type="NCBIfam" id="NF038348">
    <property type="entry name" value="T2SS_HK"/>
    <property type="match status" value="1"/>
</dbReference>
<dbReference type="GO" id="GO:0016020">
    <property type="term" value="C:membrane"/>
    <property type="evidence" value="ECO:0007669"/>
    <property type="project" value="UniProtKB-UniRule"/>
</dbReference>
<comment type="catalytic activity">
    <reaction evidence="1">
        <text>ATP + protein L-histidine = ADP + protein N-phospho-L-histidine.</text>
        <dbReference type="EC" id="2.7.13.3"/>
    </reaction>
</comment>
<dbReference type="SUPFAM" id="SSF47384">
    <property type="entry name" value="Homodimeric domain of signal transducing histidine kinase"/>
    <property type="match status" value="1"/>
</dbReference>
<protein>
    <recommendedName>
        <fullName evidence="2">histidine kinase</fullName>
        <ecNumber evidence="2">2.7.13.3</ecNumber>
    </recommendedName>
</protein>
<dbReference type="Pfam" id="PF00512">
    <property type="entry name" value="HisKA"/>
    <property type="match status" value="1"/>
</dbReference>
<feature type="domain" description="Histidine kinase" evidence="6">
    <location>
        <begin position="333"/>
        <end position="575"/>
    </location>
</feature>
<feature type="coiled-coil region" evidence="5">
    <location>
        <begin position="266"/>
        <end position="321"/>
    </location>
</feature>
<feature type="transmembrane region" description="Helical" evidence="4">
    <location>
        <begin position="76"/>
        <end position="94"/>
    </location>
</feature>
<evidence type="ECO:0000256" key="5">
    <source>
        <dbReference type="SAM" id="Coils"/>
    </source>
</evidence>
<evidence type="ECO:0000256" key="1">
    <source>
        <dbReference type="ARBA" id="ARBA00000085"/>
    </source>
</evidence>
<feature type="transmembrane region" description="Helical" evidence="4">
    <location>
        <begin position="12"/>
        <end position="31"/>
    </location>
</feature>
<feature type="transmembrane region" description="Helical" evidence="4">
    <location>
        <begin position="140"/>
        <end position="164"/>
    </location>
</feature>
<dbReference type="InterPro" id="IPR003661">
    <property type="entry name" value="HisK_dim/P_dom"/>
</dbReference>
<dbReference type="InterPro" id="IPR036097">
    <property type="entry name" value="HisK_dim/P_sf"/>
</dbReference>
<evidence type="ECO:0000256" key="4">
    <source>
        <dbReference type="PROSITE-ProRule" id="PRU00244"/>
    </source>
</evidence>
<organism evidence="8">
    <name type="scientific">Ralstonia solanacearum</name>
    <name type="common">Pseudomonas solanacearum</name>
    <dbReference type="NCBI Taxonomy" id="305"/>
    <lineage>
        <taxon>Bacteria</taxon>
        <taxon>Pseudomonadati</taxon>
        <taxon>Pseudomonadota</taxon>
        <taxon>Betaproteobacteria</taxon>
        <taxon>Burkholderiales</taxon>
        <taxon>Burkholderiaceae</taxon>
        <taxon>Ralstonia</taxon>
        <taxon>Ralstonia solanacearum species complex</taxon>
    </lineage>
</organism>
<keyword evidence="3" id="KW-0597">Phosphoprotein</keyword>
<evidence type="ECO:0000256" key="3">
    <source>
        <dbReference type="ARBA" id="ARBA00022553"/>
    </source>
</evidence>
<dbReference type="PROSITE" id="PS50924">
    <property type="entry name" value="MHYT"/>
    <property type="match status" value="1"/>
</dbReference>
<dbReference type="InterPro" id="IPR004358">
    <property type="entry name" value="Sig_transdc_His_kin-like_C"/>
</dbReference>
<dbReference type="InterPro" id="IPR005330">
    <property type="entry name" value="MHYT_dom"/>
</dbReference>
<dbReference type="SUPFAM" id="SSF55874">
    <property type="entry name" value="ATPase domain of HSP90 chaperone/DNA topoisomerase II/histidine kinase"/>
    <property type="match status" value="1"/>
</dbReference>
<dbReference type="InterPro" id="IPR036890">
    <property type="entry name" value="HATPase_C_sf"/>
</dbReference>
<dbReference type="PANTHER" id="PTHR43065:SF50">
    <property type="entry name" value="HISTIDINE KINASE"/>
    <property type="match status" value="1"/>
</dbReference>
<dbReference type="PANTHER" id="PTHR43065">
    <property type="entry name" value="SENSOR HISTIDINE KINASE"/>
    <property type="match status" value="1"/>
</dbReference>
<feature type="transmembrane region" description="Helical" evidence="4">
    <location>
        <begin position="106"/>
        <end position="128"/>
    </location>
</feature>
<dbReference type="CDD" id="cd00082">
    <property type="entry name" value="HisKA"/>
    <property type="match status" value="1"/>
</dbReference>
<dbReference type="SMART" id="SM00387">
    <property type="entry name" value="HATPase_c"/>
    <property type="match status" value="1"/>
</dbReference>
<dbReference type="EC" id="2.7.13.3" evidence="2"/>
<dbReference type="InterPro" id="IPR003594">
    <property type="entry name" value="HATPase_dom"/>
</dbReference>
<gene>
    <name evidence="8" type="ORF">RUN1985_v1_1530004</name>
</gene>
<dbReference type="AlphaFoldDB" id="A0A0S4VC82"/>
<evidence type="ECO:0000259" key="7">
    <source>
        <dbReference type="PROSITE" id="PS50924"/>
    </source>
</evidence>
<evidence type="ECO:0000313" key="8">
    <source>
        <dbReference type="EMBL" id="CUV32071.1"/>
    </source>
</evidence>
<dbReference type="SMART" id="SM00388">
    <property type="entry name" value="HisKA"/>
    <property type="match status" value="1"/>
</dbReference>
<dbReference type="EMBL" id="LN899824">
    <property type="protein sequence ID" value="CUV32071.1"/>
    <property type="molecule type" value="Genomic_DNA"/>
</dbReference>
<dbReference type="InterPro" id="IPR005467">
    <property type="entry name" value="His_kinase_dom"/>
</dbReference>
<dbReference type="Gene3D" id="1.10.287.130">
    <property type="match status" value="1"/>
</dbReference>
<keyword evidence="4" id="KW-0472">Membrane</keyword>
<feature type="transmembrane region" description="Helical" evidence="4">
    <location>
        <begin position="43"/>
        <end position="70"/>
    </location>
</feature>
<evidence type="ECO:0000256" key="2">
    <source>
        <dbReference type="ARBA" id="ARBA00012438"/>
    </source>
</evidence>
<dbReference type="PROSITE" id="PS50109">
    <property type="entry name" value="HIS_KIN"/>
    <property type="match status" value="1"/>
</dbReference>
<dbReference type="Pfam" id="PF03707">
    <property type="entry name" value="MHYT"/>
    <property type="match status" value="2"/>
</dbReference>
<evidence type="ECO:0000259" key="6">
    <source>
        <dbReference type="PROSITE" id="PS50109"/>
    </source>
</evidence>
<keyword evidence="4" id="KW-1133">Transmembrane helix</keyword>
<keyword evidence="5" id="KW-0175">Coiled coil</keyword>
<feature type="transmembrane region" description="Helical" evidence="4">
    <location>
        <begin position="176"/>
        <end position="200"/>
    </location>
</feature>